<evidence type="ECO:0000313" key="1">
    <source>
        <dbReference type="EMBL" id="THV03094.1"/>
    </source>
</evidence>
<dbReference type="InterPro" id="IPR032675">
    <property type="entry name" value="LRR_dom_sf"/>
</dbReference>
<proteinExistence type="predicted"/>
<organism evidence="1 2">
    <name type="scientific">Dendrothele bispora (strain CBS 962.96)</name>
    <dbReference type="NCBI Taxonomy" id="1314807"/>
    <lineage>
        <taxon>Eukaryota</taxon>
        <taxon>Fungi</taxon>
        <taxon>Dikarya</taxon>
        <taxon>Basidiomycota</taxon>
        <taxon>Agaricomycotina</taxon>
        <taxon>Agaricomycetes</taxon>
        <taxon>Agaricomycetidae</taxon>
        <taxon>Agaricales</taxon>
        <taxon>Agaricales incertae sedis</taxon>
        <taxon>Dendrothele</taxon>
    </lineage>
</organism>
<dbReference type="Proteomes" id="UP000297245">
    <property type="component" value="Unassembled WGS sequence"/>
</dbReference>
<protein>
    <recommendedName>
        <fullName evidence="3">F-box domain-containing protein</fullName>
    </recommendedName>
</protein>
<sequence>MYVLSSVSHYDALLSNTDAKKTFLVDPEPDDWDRFEKIYCWRVRIRHLKLDSYPRDGDIKSLLARVALIRSCRPILPNLTVISYKGLLDRGFDECAALFMHEGVSRVRISQVEELDCRSFLRVIRTRMPLLTHLELDIFPLPQSLATVNELVAALPRLQSLAVPTFSDASPVLRALVDPTKLTRLGFETCFNEDIAITSMPGPQIFASTCASKCVHIWTHASSASKQWCKPVQNSLRLVSTSSWMTLESDPEPSRIRMEHLKPLLACSTLASVFLAHPYALALDNKDIEEITSHLKTLEVLVLNPSAKETPKPTTSLTLETLLSFTRHCPRIRKVGLFLQADVTVSTSEAILAKFPSTPLQNLLWLDVGDSDITNPVTVASFLGEILPLGAEIDYSESCAKWEQVDDLLPTFLRKATQTRRKVDKLETRIRELESQIGA</sequence>
<reference evidence="1 2" key="1">
    <citation type="journal article" date="2019" name="Nat. Ecol. Evol.">
        <title>Megaphylogeny resolves global patterns of mushroom evolution.</title>
        <authorList>
            <person name="Varga T."/>
            <person name="Krizsan K."/>
            <person name="Foldi C."/>
            <person name="Dima B."/>
            <person name="Sanchez-Garcia M."/>
            <person name="Sanchez-Ramirez S."/>
            <person name="Szollosi G.J."/>
            <person name="Szarkandi J.G."/>
            <person name="Papp V."/>
            <person name="Albert L."/>
            <person name="Andreopoulos W."/>
            <person name="Angelini C."/>
            <person name="Antonin V."/>
            <person name="Barry K.W."/>
            <person name="Bougher N.L."/>
            <person name="Buchanan P."/>
            <person name="Buyck B."/>
            <person name="Bense V."/>
            <person name="Catcheside P."/>
            <person name="Chovatia M."/>
            <person name="Cooper J."/>
            <person name="Damon W."/>
            <person name="Desjardin D."/>
            <person name="Finy P."/>
            <person name="Geml J."/>
            <person name="Haridas S."/>
            <person name="Hughes K."/>
            <person name="Justo A."/>
            <person name="Karasinski D."/>
            <person name="Kautmanova I."/>
            <person name="Kiss B."/>
            <person name="Kocsube S."/>
            <person name="Kotiranta H."/>
            <person name="LaButti K.M."/>
            <person name="Lechner B.E."/>
            <person name="Liimatainen K."/>
            <person name="Lipzen A."/>
            <person name="Lukacs Z."/>
            <person name="Mihaltcheva S."/>
            <person name="Morgado L.N."/>
            <person name="Niskanen T."/>
            <person name="Noordeloos M.E."/>
            <person name="Ohm R.A."/>
            <person name="Ortiz-Santana B."/>
            <person name="Ovrebo C."/>
            <person name="Racz N."/>
            <person name="Riley R."/>
            <person name="Savchenko A."/>
            <person name="Shiryaev A."/>
            <person name="Soop K."/>
            <person name="Spirin V."/>
            <person name="Szebenyi C."/>
            <person name="Tomsovsky M."/>
            <person name="Tulloss R.E."/>
            <person name="Uehling J."/>
            <person name="Grigoriev I.V."/>
            <person name="Vagvolgyi C."/>
            <person name="Papp T."/>
            <person name="Martin F.M."/>
            <person name="Miettinen O."/>
            <person name="Hibbett D.S."/>
            <person name="Nagy L.G."/>
        </authorList>
    </citation>
    <scope>NUCLEOTIDE SEQUENCE [LARGE SCALE GENOMIC DNA]</scope>
    <source>
        <strain evidence="1 2">CBS 962.96</strain>
    </source>
</reference>
<evidence type="ECO:0008006" key="3">
    <source>
        <dbReference type="Google" id="ProtNLM"/>
    </source>
</evidence>
<dbReference type="EMBL" id="ML179070">
    <property type="protein sequence ID" value="THV03094.1"/>
    <property type="molecule type" value="Genomic_DNA"/>
</dbReference>
<accession>A0A4S8MLK6</accession>
<name>A0A4S8MLK6_DENBC</name>
<gene>
    <name evidence="1" type="ORF">K435DRAFT_852166</name>
</gene>
<dbReference type="OrthoDB" id="2447803at2759"/>
<dbReference type="AlphaFoldDB" id="A0A4S8MLK6"/>
<evidence type="ECO:0000313" key="2">
    <source>
        <dbReference type="Proteomes" id="UP000297245"/>
    </source>
</evidence>
<keyword evidence="2" id="KW-1185">Reference proteome</keyword>
<dbReference type="Gene3D" id="3.80.10.10">
    <property type="entry name" value="Ribonuclease Inhibitor"/>
    <property type="match status" value="1"/>
</dbReference>